<organism evidence="2 3">
    <name type="scientific">Pseudoxanthomonas winnipegensis</name>
    <dbReference type="NCBI Taxonomy" id="2480810"/>
    <lineage>
        <taxon>Bacteria</taxon>
        <taxon>Pseudomonadati</taxon>
        <taxon>Pseudomonadota</taxon>
        <taxon>Gammaproteobacteria</taxon>
        <taxon>Lysobacterales</taxon>
        <taxon>Lysobacteraceae</taxon>
        <taxon>Pseudoxanthomonas</taxon>
    </lineage>
</organism>
<dbReference type="RefSeq" id="WP_130531834.1">
    <property type="nucleotide sequence ID" value="NZ_SHMD01000005.1"/>
</dbReference>
<gene>
    <name evidence="2" type="ORF">EA658_20375</name>
</gene>
<sequence>MSQTRPRGIPIPVERVFPLDVDLNAQVNLAIGRARHGKGLLSPQAVRESAWEQNDGSLLYLVEADGVAPQAFTYPSGRWRHLTDAELHTLEVDAAESQATEDYPYDWRPEDER</sequence>
<evidence type="ECO:0000313" key="2">
    <source>
        <dbReference type="EMBL" id="TAA16243.1"/>
    </source>
</evidence>
<comment type="caution">
    <text evidence="2">The sequence shown here is derived from an EMBL/GenBank/DDBJ whole genome shotgun (WGS) entry which is preliminary data.</text>
</comment>
<dbReference type="Proteomes" id="UP000293089">
    <property type="component" value="Unassembled WGS sequence"/>
</dbReference>
<accession>A0ABY1W8X8</accession>
<keyword evidence="3" id="KW-1185">Reference proteome</keyword>
<feature type="region of interest" description="Disordered" evidence="1">
    <location>
        <begin position="91"/>
        <end position="113"/>
    </location>
</feature>
<protein>
    <submittedName>
        <fullName evidence="2">Uncharacterized protein</fullName>
    </submittedName>
</protein>
<evidence type="ECO:0000256" key="1">
    <source>
        <dbReference type="SAM" id="MobiDB-lite"/>
    </source>
</evidence>
<proteinExistence type="predicted"/>
<reference evidence="2 3" key="1">
    <citation type="submission" date="2019-02" db="EMBL/GenBank/DDBJ databases">
        <title>WGS of Pseudoxanthomonas species novum from clinical isolates.</title>
        <authorList>
            <person name="Bernier A.-M."/>
            <person name="Bernard K."/>
            <person name="Vachon A."/>
        </authorList>
    </citation>
    <scope>NUCLEOTIDE SEQUENCE [LARGE SCALE GENOMIC DNA]</scope>
    <source>
        <strain evidence="3">NML 170316</strain>
    </source>
</reference>
<dbReference type="EMBL" id="SHME01000009">
    <property type="protein sequence ID" value="TAA16243.1"/>
    <property type="molecule type" value="Genomic_DNA"/>
</dbReference>
<name>A0ABY1W8X8_9GAMM</name>
<evidence type="ECO:0000313" key="3">
    <source>
        <dbReference type="Proteomes" id="UP000293089"/>
    </source>
</evidence>